<comment type="caution">
    <text evidence="8">The sequence shown here is derived from an EMBL/GenBank/DDBJ whole genome shotgun (WGS) entry which is preliminary data.</text>
</comment>
<reference evidence="8 9" key="1">
    <citation type="submission" date="2017-10" db="EMBL/GenBank/DDBJ databases">
        <title>Sequencing the genomes of 1000 actinobacteria strains.</title>
        <authorList>
            <person name="Klenk H.-P."/>
        </authorList>
    </citation>
    <scope>NUCLEOTIDE SEQUENCE [LARGE SCALE GENOMIC DNA]</scope>
    <source>
        <strain evidence="8 9">DSM 15597</strain>
    </source>
</reference>
<name>A0A2A9CMZ8_9ACTN</name>
<evidence type="ECO:0000256" key="4">
    <source>
        <dbReference type="ARBA" id="ARBA00023125"/>
    </source>
</evidence>
<dbReference type="InterPro" id="IPR007630">
    <property type="entry name" value="RNA_pol_sigma70_r4"/>
</dbReference>
<evidence type="ECO:0000256" key="2">
    <source>
        <dbReference type="ARBA" id="ARBA00023015"/>
    </source>
</evidence>
<keyword evidence="5" id="KW-0804">Transcription</keyword>
<evidence type="ECO:0000256" key="3">
    <source>
        <dbReference type="ARBA" id="ARBA00023082"/>
    </source>
</evidence>
<dbReference type="GO" id="GO:0016987">
    <property type="term" value="F:sigma factor activity"/>
    <property type="evidence" value="ECO:0007669"/>
    <property type="project" value="UniProtKB-KW"/>
</dbReference>
<evidence type="ECO:0000256" key="5">
    <source>
        <dbReference type="ARBA" id="ARBA00023163"/>
    </source>
</evidence>
<proteinExistence type="inferred from homology"/>
<dbReference type="InterPro" id="IPR014325">
    <property type="entry name" value="RNA_pol_sigma-E_actinobac"/>
</dbReference>
<dbReference type="InterPro" id="IPR036388">
    <property type="entry name" value="WH-like_DNA-bd_sf"/>
</dbReference>
<comment type="similarity">
    <text evidence="1">Belongs to the sigma-70 factor family. ECF subfamily.</text>
</comment>
<dbReference type="PANTHER" id="PTHR43133:SF50">
    <property type="entry name" value="ECF RNA POLYMERASE SIGMA FACTOR SIGM"/>
    <property type="match status" value="1"/>
</dbReference>
<dbReference type="Gene3D" id="1.10.10.10">
    <property type="entry name" value="Winged helix-like DNA-binding domain superfamily/Winged helix DNA-binding domain"/>
    <property type="match status" value="1"/>
</dbReference>
<evidence type="ECO:0000259" key="6">
    <source>
        <dbReference type="Pfam" id="PF04542"/>
    </source>
</evidence>
<protein>
    <submittedName>
        <fullName evidence="8">RNA polymerase sigma-70 factor (Sigma-E family)</fullName>
    </submittedName>
</protein>
<keyword evidence="4" id="KW-0238">DNA-binding</keyword>
<dbReference type="CDD" id="cd06171">
    <property type="entry name" value="Sigma70_r4"/>
    <property type="match status" value="1"/>
</dbReference>
<evidence type="ECO:0000313" key="9">
    <source>
        <dbReference type="Proteomes" id="UP000226079"/>
    </source>
</evidence>
<dbReference type="GO" id="GO:0003677">
    <property type="term" value="F:DNA binding"/>
    <property type="evidence" value="ECO:0007669"/>
    <property type="project" value="UniProtKB-KW"/>
</dbReference>
<dbReference type="AlphaFoldDB" id="A0A2A9CMZ8"/>
<dbReference type="InterPro" id="IPR007627">
    <property type="entry name" value="RNA_pol_sigma70_r2"/>
</dbReference>
<keyword evidence="3" id="KW-0731">Sigma factor</keyword>
<organism evidence="8 9">
    <name type="scientific">Propionicimonas paludicola</name>
    <dbReference type="NCBI Taxonomy" id="185243"/>
    <lineage>
        <taxon>Bacteria</taxon>
        <taxon>Bacillati</taxon>
        <taxon>Actinomycetota</taxon>
        <taxon>Actinomycetes</taxon>
        <taxon>Propionibacteriales</taxon>
        <taxon>Nocardioidaceae</taxon>
        <taxon>Propionicimonas</taxon>
    </lineage>
</organism>
<dbReference type="Proteomes" id="UP000226079">
    <property type="component" value="Unassembled WGS sequence"/>
</dbReference>
<evidence type="ECO:0000259" key="7">
    <source>
        <dbReference type="Pfam" id="PF04545"/>
    </source>
</evidence>
<keyword evidence="9" id="KW-1185">Reference proteome</keyword>
<feature type="domain" description="RNA polymerase sigma-70 region 2" evidence="6">
    <location>
        <begin position="20"/>
        <end position="84"/>
    </location>
</feature>
<dbReference type="InterPro" id="IPR014284">
    <property type="entry name" value="RNA_pol_sigma-70_dom"/>
</dbReference>
<dbReference type="SUPFAM" id="SSF88659">
    <property type="entry name" value="Sigma3 and sigma4 domains of RNA polymerase sigma factors"/>
    <property type="match status" value="1"/>
</dbReference>
<dbReference type="InterPro" id="IPR013325">
    <property type="entry name" value="RNA_pol_sigma_r2"/>
</dbReference>
<dbReference type="InterPro" id="IPR013324">
    <property type="entry name" value="RNA_pol_sigma_r3/r4-like"/>
</dbReference>
<feature type="domain" description="RNA polymerase sigma-70 region 4" evidence="7">
    <location>
        <begin position="115"/>
        <end position="162"/>
    </location>
</feature>
<dbReference type="SUPFAM" id="SSF88946">
    <property type="entry name" value="Sigma2 domain of RNA polymerase sigma factors"/>
    <property type="match status" value="1"/>
</dbReference>
<accession>A0A2A9CMZ8</accession>
<dbReference type="Pfam" id="PF04545">
    <property type="entry name" value="Sigma70_r4"/>
    <property type="match status" value="1"/>
</dbReference>
<evidence type="ECO:0000313" key="8">
    <source>
        <dbReference type="EMBL" id="PFG15773.1"/>
    </source>
</evidence>
<dbReference type="NCBIfam" id="TIGR02983">
    <property type="entry name" value="SigE-fam_strep"/>
    <property type="match status" value="1"/>
</dbReference>
<dbReference type="Pfam" id="PF04542">
    <property type="entry name" value="Sigma70_r2"/>
    <property type="match status" value="1"/>
</dbReference>
<dbReference type="PANTHER" id="PTHR43133">
    <property type="entry name" value="RNA POLYMERASE ECF-TYPE SIGMA FACTO"/>
    <property type="match status" value="1"/>
</dbReference>
<dbReference type="RefSeq" id="WP_098459376.1">
    <property type="nucleotide sequence ID" value="NZ_PDJC01000001.1"/>
</dbReference>
<dbReference type="InterPro" id="IPR039425">
    <property type="entry name" value="RNA_pol_sigma-70-like"/>
</dbReference>
<sequence>MTVSSTPVQLDAELSFESFVADHQVRLRRYALALTRNPTDADDLLQTTLVKVYLAWHRIEDPAQVVAFARTTMSRSYVSAWRRWGRHEAPIADLPDRPSPGTDPLADRDLIWRGLDRLGRRQRAVVVLRYLEDLELSAIAEILGISTGTVKSQLSRALDNLRDYLGSDQS</sequence>
<dbReference type="NCBIfam" id="TIGR02937">
    <property type="entry name" value="sigma70-ECF"/>
    <property type="match status" value="1"/>
</dbReference>
<evidence type="ECO:0000256" key="1">
    <source>
        <dbReference type="ARBA" id="ARBA00010641"/>
    </source>
</evidence>
<dbReference type="GO" id="GO:0006352">
    <property type="term" value="P:DNA-templated transcription initiation"/>
    <property type="evidence" value="ECO:0007669"/>
    <property type="project" value="InterPro"/>
</dbReference>
<dbReference type="EMBL" id="PDJC01000001">
    <property type="protein sequence ID" value="PFG15773.1"/>
    <property type="molecule type" value="Genomic_DNA"/>
</dbReference>
<dbReference type="Gene3D" id="1.10.1740.10">
    <property type="match status" value="1"/>
</dbReference>
<keyword evidence="2" id="KW-0805">Transcription regulation</keyword>
<dbReference type="OrthoDB" id="3688906at2"/>
<gene>
    <name evidence="8" type="ORF">ATK74_0293</name>
</gene>